<sequence>MLFAGGLSLGTAGGMNCRQSRNAVALFGSASSTTDRAGFEHPGIEFGWMEYISTTFLEHLPSFLVFSPHI</sequence>
<evidence type="ECO:0000313" key="1">
    <source>
        <dbReference type="EMBL" id="KAK7291266.1"/>
    </source>
</evidence>
<organism evidence="1 2">
    <name type="scientific">Crotalaria pallida</name>
    <name type="common">Smooth rattlebox</name>
    <name type="synonym">Crotalaria striata</name>
    <dbReference type="NCBI Taxonomy" id="3830"/>
    <lineage>
        <taxon>Eukaryota</taxon>
        <taxon>Viridiplantae</taxon>
        <taxon>Streptophyta</taxon>
        <taxon>Embryophyta</taxon>
        <taxon>Tracheophyta</taxon>
        <taxon>Spermatophyta</taxon>
        <taxon>Magnoliopsida</taxon>
        <taxon>eudicotyledons</taxon>
        <taxon>Gunneridae</taxon>
        <taxon>Pentapetalae</taxon>
        <taxon>rosids</taxon>
        <taxon>fabids</taxon>
        <taxon>Fabales</taxon>
        <taxon>Fabaceae</taxon>
        <taxon>Papilionoideae</taxon>
        <taxon>50 kb inversion clade</taxon>
        <taxon>genistoids sensu lato</taxon>
        <taxon>core genistoids</taxon>
        <taxon>Crotalarieae</taxon>
        <taxon>Crotalaria</taxon>
    </lineage>
</organism>
<evidence type="ECO:0000313" key="2">
    <source>
        <dbReference type="Proteomes" id="UP001372338"/>
    </source>
</evidence>
<dbReference type="AlphaFoldDB" id="A0AAN9J432"/>
<protein>
    <submittedName>
        <fullName evidence="1">Uncharacterized protein</fullName>
    </submittedName>
</protein>
<proteinExistence type="predicted"/>
<gene>
    <name evidence="1" type="ORF">RIF29_06268</name>
</gene>
<accession>A0AAN9J432</accession>
<comment type="caution">
    <text evidence="1">The sequence shown here is derived from an EMBL/GenBank/DDBJ whole genome shotgun (WGS) entry which is preliminary data.</text>
</comment>
<name>A0AAN9J432_CROPI</name>
<dbReference type="Proteomes" id="UP001372338">
    <property type="component" value="Unassembled WGS sequence"/>
</dbReference>
<keyword evidence="2" id="KW-1185">Reference proteome</keyword>
<reference evidence="1 2" key="1">
    <citation type="submission" date="2024-01" db="EMBL/GenBank/DDBJ databases">
        <title>The genomes of 5 underutilized Papilionoideae crops provide insights into root nodulation and disease resistanc.</title>
        <authorList>
            <person name="Yuan L."/>
        </authorList>
    </citation>
    <scope>NUCLEOTIDE SEQUENCE [LARGE SCALE GENOMIC DNA]</scope>
    <source>
        <strain evidence="1">ZHUSHIDOU_FW_LH</strain>
        <tissue evidence="1">Leaf</tissue>
    </source>
</reference>
<dbReference type="EMBL" id="JAYWIO010000001">
    <property type="protein sequence ID" value="KAK7291266.1"/>
    <property type="molecule type" value="Genomic_DNA"/>
</dbReference>